<gene>
    <name evidence="1" type="ORF">PR048_032639</name>
</gene>
<evidence type="ECO:0000313" key="2">
    <source>
        <dbReference type="Proteomes" id="UP001159363"/>
    </source>
</evidence>
<keyword evidence="2" id="KW-1185">Reference proteome</keyword>
<dbReference type="EMBL" id="JARBHB010000016">
    <property type="protein sequence ID" value="KAJ8866778.1"/>
    <property type="molecule type" value="Genomic_DNA"/>
</dbReference>
<reference evidence="1 2" key="1">
    <citation type="submission" date="2023-02" db="EMBL/GenBank/DDBJ databases">
        <title>LHISI_Scaffold_Assembly.</title>
        <authorList>
            <person name="Stuart O.P."/>
            <person name="Cleave R."/>
            <person name="Magrath M.J.L."/>
            <person name="Mikheyev A.S."/>
        </authorList>
    </citation>
    <scope>NUCLEOTIDE SEQUENCE [LARGE SCALE GENOMIC DNA]</scope>
    <source>
        <strain evidence="1">Daus_M_001</strain>
        <tissue evidence="1">Leg muscle</tissue>
    </source>
</reference>
<name>A0ABQ9G3J4_9NEOP</name>
<evidence type="ECO:0000313" key="1">
    <source>
        <dbReference type="EMBL" id="KAJ8866778.1"/>
    </source>
</evidence>
<sequence length="553" mass="60709">MEVSASAVIKAAAKLEQIGASVAKKYRDCHSPVERAHFLVQERCPCVLGLRHERRTELSDIFFLPDSNEPSYNLMPTVVNSTGKNGKGRGEKTKFKLPGHYRRGLFKPGPVPQWTRAGAIRSTIFGRPISKCPRGHAYEALWTPGGLTVAHPIIQPASRTLHCTDVRNHRFSSRSSPPAPLVALLSRRLSLKATQSPKHPTLVNHDSFICNRRLKKKKFNTLHCRTTFVRFDRAFTPAQHFRDASRHVKTSFATEANERHCIPSGVCGLFPALLADNAENAGPPVAERLGCAPPTNAKRVQSPVGSLPDFCKQESCQAMRWSAGFLEDIPYPPPLHSGAVPFSSHFTPIGSLTTQIPQLNVLWCCNCQTTRLAPRQTGVTSGFSCIGNMAGAPVGQWVVSGYSRYSACLVPRQKNRQSGGFPIQPLHSPPGCVRLPLRAARTTARARHRGPVELPRPSVMRWTWTGAATAFSKVSLPPTKANRVQSPARSTDFHKWESCRTMSLVGGFSRASPVSAAPSFRHRSILTSISLIGSQDLTVKSHPNLFTHSKISV</sequence>
<organism evidence="1 2">
    <name type="scientific">Dryococelus australis</name>
    <dbReference type="NCBI Taxonomy" id="614101"/>
    <lineage>
        <taxon>Eukaryota</taxon>
        <taxon>Metazoa</taxon>
        <taxon>Ecdysozoa</taxon>
        <taxon>Arthropoda</taxon>
        <taxon>Hexapoda</taxon>
        <taxon>Insecta</taxon>
        <taxon>Pterygota</taxon>
        <taxon>Neoptera</taxon>
        <taxon>Polyneoptera</taxon>
        <taxon>Phasmatodea</taxon>
        <taxon>Verophasmatodea</taxon>
        <taxon>Anareolatae</taxon>
        <taxon>Phasmatidae</taxon>
        <taxon>Eurycanthinae</taxon>
        <taxon>Dryococelus</taxon>
    </lineage>
</organism>
<dbReference type="Proteomes" id="UP001159363">
    <property type="component" value="Chromosome 15"/>
</dbReference>
<protein>
    <submittedName>
        <fullName evidence="1">Uncharacterized protein</fullName>
    </submittedName>
</protein>
<comment type="caution">
    <text evidence="1">The sequence shown here is derived from an EMBL/GenBank/DDBJ whole genome shotgun (WGS) entry which is preliminary data.</text>
</comment>
<accession>A0ABQ9G3J4</accession>
<proteinExistence type="predicted"/>